<keyword evidence="3" id="KW-1185">Reference proteome</keyword>
<proteinExistence type="predicted"/>
<sequence length="45" mass="5052">MATLAVTRRHDLTDAQWQRLAALLPAASAKGRPPKWEKRQLIDGI</sequence>
<dbReference type="RefSeq" id="WP_373684475.1">
    <property type="nucleotide sequence ID" value="NZ_JAATEO010000117.1"/>
</dbReference>
<protein>
    <submittedName>
        <fullName evidence="2">IS5/IS1182 family transposase</fullName>
    </submittedName>
</protein>
<accession>A0ABX0ZDF5</accession>
<reference evidence="2 3" key="1">
    <citation type="submission" date="2020-03" db="EMBL/GenBank/DDBJ databases">
        <title>WGS of actinomycetes isolated from Thailand.</title>
        <authorList>
            <person name="Thawai C."/>
        </authorList>
    </citation>
    <scope>NUCLEOTIDE SEQUENCE [LARGE SCALE GENOMIC DNA]</scope>
    <source>
        <strain evidence="2 3">HSS6-12</strain>
    </source>
</reference>
<dbReference type="Pfam" id="PF13340">
    <property type="entry name" value="DUF4096"/>
    <property type="match status" value="1"/>
</dbReference>
<evidence type="ECO:0000259" key="1">
    <source>
        <dbReference type="Pfam" id="PF13340"/>
    </source>
</evidence>
<organism evidence="2 3">
    <name type="scientific">Micromonospora thermarum</name>
    <dbReference type="NCBI Taxonomy" id="2720024"/>
    <lineage>
        <taxon>Bacteria</taxon>
        <taxon>Bacillati</taxon>
        <taxon>Actinomycetota</taxon>
        <taxon>Actinomycetes</taxon>
        <taxon>Micromonosporales</taxon>
        <taxon>Micromonosporaceae</taxon>
        <taxon>Micromonospora</taxon>
    </lineage>
</organism>
<gene>
    <name evidence="2" type="ORF">HCJ94_29465</name>
</gene>
<comment type="caution">
    <text evidence="2">The sequence shown here is derived from an EMBL/GenBank/DDBJ whole genome shotgun (WGS) entry which is preliminary data.</text>
</comment>
<evidence type="ECO:0000313" key="3">
    <source>
        <dbReference type="Proteomes" id="UP000783871"/>
    </source>
</evidence>
<feature type="domain" description="Insertion element IS402-like" evidence="1">
    <location>
        <begin position="12"/>
        <end position="45"/>
    </location>
</feature>
<name>A0ABX0ZDF5_9ACTN</name>
<dbReference type="Proteomes" id="UP000783871">
    <property type="component" value="Unassembled WGS sequence"/>
</dbReference>
<evidence type="ECO:0000313" key="2">
    <source>
        <dbReference type="EMBL" id="NJP35965.1"/>
    </source>
</evidence>
<feature type="non-terminal residue" evidence="2">
    <location>
        <position position="45"/>
    </location>
</feature>
<dbReference type="EMBL" id="JAATEO010000117">
    <property type="protein sequence ID" value="NJP35965.1"/>
    <property type="molecule type" value="Genomic_DNA"/>
</dbReference>
<dbReference type="InterPro" id="IPR025161">
    <property type="entry name" value="IS402-like_dom"/>
</dbReference>